<reference evidence="2" key="1">
    <citation type="submission" date="2023-06" db="EMBL/GenBank/DDBJ databases">
        <title>Survivors Of The Sea: Transcriptome response of Skeletonema marinoi to long-term dormancy.</title>
        <authorList>
            <person name="Pinder M.I.M."/>
            <person name="Kourtchenko O."/>
            <person name="Robertson E.K."/>
            <person name="Larsson T."/>
            <person name="Maumus F."/>
            <person name="Osuna-Cruz C.M."/>
            <person name="Vancaester E."/>
            <person name="Stenow R."/>
            <person name="Vandepoele K."/>
            <person name="Ploug H."/>
            <person name="Bruchert V."/>
            <person name="Godhe A."/>
            <person name="Topel M."/>
        </authorList>
    </citation>
    <scope>NUCLEOTIDE SEQUENCE</scope>
    <source>
        <strain evidence="2">R05AC</strain>
    </source>
</reference>
<proteinExistence type="predicted"/>
<accession>A0AAD8XRY4</accession>
<sequence length="204" mass="21198">MALCQLFVAIASFLAAVAVNSNAADVGNVLPTCESVNATDTNCKVYCRDNGYDTTLDGSVGGSVYDEYENSWTGVGSHSCLCKNMGSFDMTTVCQTIVSTASPTATPVPCNVSDFEAVRADDGSLPTCASMGITKITCHEACRACGDNGSTWSWGVSDSIGRCECGTFDSDIYWLCADQELPSGASASSGFMAISVTLFAAVLV</sequence>
<organism evidence="2 3">
    <name type="scientific">Skeletonema marinoi</name>
    <dbReference type="NCBI Taxonomy" id="267567"/>
    <lineage>
        <taxon>Eukaryota</taxon>
        <taxon>Sar</taxon>
        <taxon>Stramenopiles</taxon>
        <taxon>Ochrophyta</taxon>
        <taxon>Bacillariophyta</taxon>
        <taxon>Coscinodiscophyceae</taxon>
        <taxon>Thalassiosirophycidae</taxon>
        <taxon>Thalassiosirales</taxon>
        <taxon>Skeletonemataceae</taxon>
        <taxon>Skeletonema</taxon>
        <taxon>Skeletonema marinoi-dohrnii complex</taxon>
    </lineage>
</organism>
<evidence type="ECO:0000256" key="1">
    <source>
        <dbReference type="SAM" id="SignalP"/>
    </source>
</evidence>
<name>A0AAD8XRY4_9STRA</name>
<comment type="caution">
    <text evidence="2">The sequence shown here is derived from an EMBL/GenBank/DDBJ whole genome shotgun (WGS) entry which is preliminary data.</text>
</comment>
<evidence type="ECO:0000313" key="3">
    <source>
        <dbReference type="Proteomes" id="UP001224775"/>
    </source>
</evidence>
<protein>
    <submittedName>
        <fullName evidence="2">Uncharacterized protein</fullName>
    </submittedName>
</protein>
<dbReference type="EMBL" id="JATAAI010000065">
    <property type="protein sequence ID" value="KAK1732518.1"/>
    <property type="molecule type" value="Genomic_DNA"/>
</dbReference>
<feature type="chain" id="PRO_5042173471" evidence="1">
    <location>
        <begin position="19"/>
        <end position="204"/>
    </location>
</feature>
<evidence type="ECO:0000313" key="2">
    <source>
        <dbReference type="EMBL" id="KAK1732518.1"/>
    </source>
</evidence>
<feature type="signal peptide" evidence="1">
    <location>
        <begin position="1"/>
        <end position="18"/>
    </location>
</feature>
<dbReference type="AlphaFoldDB" id="A0AAD8XRY4"/>
<keyword evidence="1" id="KW-0732">Signal</keyword>
<keyword evidence="3" id="KW-1185">Reference proteome</keyword>
<dbReference type="Proteomes" id="UP001224775">
    <property type="component" value="Unassembled WGS sequence"/>
</dbReference>
<gene>
    <name evidence="2" type="ORF">QTG54_016801</name>
</gene>